<dbReference type="EMBL" id="UINC01178144">
    <property type="protein sequence ID" value="SVD86140.1"/>
    <property type="molecule type" value="Genomic_DNA"/>
</dbReference>
<keyword evidence="2" id="KW-0489">Methyltransferase</keyword>
<reference evidence="5" key="1">
    <citation type="submission" date="2018-05" db="EMBL/GenBank/DDBJ databases">
        <authorList>
            <person name="Lanie J.A."/>
            <person name="Ng W.-L."/>
            <person name="Kazmierczak K.M."/>
            <person name="Andrzejewski T.M."/>
            <person name="Davidsen T.M."/>
            <person name="Wayne K.J."/>
            <person name="Tettelin H."/>
            <person name="Glass J.I."/>
            <person name="Rusch D."/>
            <person name="Podicherti R."/>
            <person name="Tsui H.-C.T."/>
            <person name="Winkler M.E."/>
        </authorList>
    </citation>
    <scope>NUCLEOTIDE SEQUENCE</scope>
</reference>
<dbReference type="InterPro" id="IPR003788">
    <property type="entry name" value="NDUFAF7"/>
</dbReference>
<dbReference type="InterPro" id="IPR029063">
    <property type="entry name" value="SAM-dependent_MTases_sf"/>
</dbReference>
<feature type="non-terminal residue" evidence="5">
    <location>
        <position position="1"/>
    </location>
</feature>
<dbReference type="GO" id="GO:0035243">
    <property type="term" value="F:protein-arginine omega-N symmetric methyltransferase activity"/>
    <property type="evidence" value="ECO:0007669"/>
    <property type="project" value="TreeGrafter"/>
</dbReference>
<evidence type="ECO:0000256" key="4">
    <source>
        <dbReference type="ARBA" id="ARBA00023128"/>
    </source>
</evidence>
<dbReference type="InterPro" id="IPR038375">
    <property type="entry name" value="NDUFAF7_sf"/>
</dbReference>
<evidence type="ECO:0000256" key="3">
    <source>
        <dbReference type="ARBA" id="ARBA00022679"/>
    </source>
</evidence>
<protein>
    <submittedName>
        <fullName evidence="5">Uncharacterized protein</fullName>
    </submittedName>
</protein>
<dbReference type="Pfam" id="PF02636">
    <property type="entry name" value="Methyltransf_28"/>
    <property type="match status" value="1"/>
</dbReference>
<dbReference type="PANTHER" id="PTHR12049">
    <property type="entry name" value="PROTEIN ARGININE METHYLTRANSFERASE NDUFAF7, MITOCHONDRIAL"/>
    <property type="match status" value="1"/>
</dbReference>
<keyword evidence="3" id="KW-0808">Transferase</keyword>
<gene>
    <name evidence="5" type="ORF">METZ01_LOCUS438994</name>
</gene>
<proteinExistence type="predicted"/>
<accession>A0A382YSS8</accession>
<dbReference type="SUPFAM" id="SSF53335">
    <property type="entry name" value="S-adenosyl-L-methionine-dependent methyltransferases"/>
    <property type="match status" value="1"/>
</dbReference>
<evidence type="ECO:0000256" key="2">
    <source>
        <dbReference type="ARBA" id="ARBA00022603"/>
    </source>
</evidence>
<evidence type="ECO:0000313" key="5">
    <source>
        <dbReference type="EMBL" id="SVD86140.1"/>
    </source>
</evidence>
<dbReference type="AlphaFoldDB" id="A0A382YSS8"/>
<dbReference type="GO" id="GO:0005739">
    <property type="term" value="C:mitochondrion"/>
    <property type="evidence" value="ECO:0007669"/>
    <property type="project" value="UniProtKB-SubCell"/>
</dbReference>
<keyword evidence="4" id="KW-0496">Mitochondrion</keyword>
<dbReference type="Gene3D" id="3.40.50.12710">
    <property type="match status" value="1"/>
</dbReference>
<organism evidence="5">
    <name type="scientific">marine metagenome</name>
    <dbReference type="NCBI Taxonomy" id="408172"/>
    <lineage>
        <taxon>unclassified sequences</taxon>
        <taxon>metagenomes</taxon>
        <taxon>ecological metagenomes</taxon>
    </lineage>
</organism>
<evidence type="ECO:0000256" key="1">
    <source>
        <dbReference type="ARBA" id="ARBA00004173"/>
    </source>
</evidence>
<comment type="subcellular location">
    <subcellularLocation>
        <location evidence="1">Mitochondrion</location>
    </subcellularLocation>
</comment>
<dbReference type="PANTHER" id="PTHR12049:SF7">
    <property type="entry name" value="PROTEIN ARGININE METHYLTRANSFERASE NDUFAF7, MITOCHONDRIAL"/>
    <property type="match status" value="1"/>
</dbReference>
<name>A0A382YSS8_9ZZZZ</name>
<dbReference type="GO" id="GO:0032259">
    <property type="term" value="P:methylation"/>
    <property type="evidence" value="ECO:0007669"/>
    <property type="project" value="UniProtKB-KW"/>
</dbReference>
<sequence length="220" mass="23745">LADVPDGPLLLIANEFFDTLPVHQFIVSGNGWRERLIDCDPHRREMFRYVLSARRTPAVALLDNRNIITETTEICPSGLSLAHDIAERVTRTGGAALIIDFVSESRNFSLQAVRGHSNHDPLVAPGTADLACAVDFVALSEVARMAGGLVHGPLAQGVFLESLGIGVRAARLAVGADTEALRMIHSALKRLTAPSLMGELFQVMAITSRRLDFVAGLVRT</sequence>